<reference evidence="2" key="1">
    <citation type="submission" date="2020-05" db="EMBL/GenBank/DDBJ databases">
        <title>WGS assembly of Panicum virgatum.</title>
        <authorList>
            <person name="Lovell J.T."/>
            <person name="Jenkins J."/>
            <person name="Shu S."/>
            <person name="Juenger T.E."/>
            <person name="Schmutz J."/>
        </authorList>
    </citation>
    <scope>NUCLEOTIDE SEQUENCE</scope>
    <source>
        <strain evidence="2">AP13</strain>
    </source>
</reference>
<dbReference type="Proteomes" id="UP000823388">
    <property type="component" value="Chromosome 3N"/>
</dbReference>
<feature type="compositionally biased region" description="Basic residues" evidence="1">
    <location>
        <begin position="93"/>
        <end position="107"/>
    </location>
</feature>
<feature type="region of interest" description="Disordered" evidence="1">
    <location>
        <begin position="1"/>
        <end position="148"/>
    </location>
</feature>
<protein>
    <submittedName>
        <fullName evidence="2">Uncharacterized protein</fullName>
    </submittedName>
</protein>
<dbReference type="EMBL" id="CM029042">
    <property type="protein sequence ID" value="KAG2617109.1"/>
    <property type="molecule type" value="Genomic_DNA"/>
</dbReference>
<keyword evidence="3" id="KW-1185">Reference proteome</keyword>
<evidence type="ECO:0000313" key="2">
    <source>
        <dbReference type="EMBL" id="KAG2617109.1"/>
    </source>
</evidence>
<comment type="caution">
    <text evidence="2">The sequence shown here is derived from an EMBL/GenBank/DDBJ whole genome shotgun (WGS) entry which is preliminary data.</text>
</comment>
<feature type="compositionally biased region" description="Pro residues" evidence="1">
    <location>
        <begin position="37"/>
        <end position="48"/>
    </location>
</feature>
<evidence type="ECO:0000256" key="1">
    <source>
        <dbReference type="SAM" id="MobiDB-lite"/>
    </source>
</evidence>
<dbReference type="AlphaFoldDB" id="A0A8T0U9V6"/>
<gene>
    <name evidence="2" type="ORF">PVAP13_3NG178418</name>
</gene>
<organism evidence="2 3">
    <name type="scientific">Panicum virgatum</name>
    <name type="common">Blackwell switchgrass</name>
    <dbReference type="NCBI Taxonomy" id="38727"/>
    <lineage>
        <taxon>Eukaryota</taxon>
        <taxon>Viridiplantae</taxon>
        <taxon>Streptophyta</taxon>
        <taxon>Embryophyta</taxon>
        <taxon>Tracheophyta</taxon>
        <taxon>Spermatophyta</taxon>
        <taxon>Magnoliopsida</taxon>
        <taxon>Liliopsida</taxon>
        <taxon>Poales</taxon>
        <taxon>Poaceae</taxon>
        <taxon>PACMAD clade</taxon>
        <taxon>Panicoideae</taxon>
        <taxon>Panicodae</taxon>
        <taxon>Paniceae</taxon>
        <taxon>Panicinae</taxon>
        <taxon>Panicum</taxon>
        <taxon>Panicum sect. Hiantes</taxon>
    </lineage>
</organism>
<name>A0A8T0U9V6_PANVG</name>
<proteinExistence type="predicted"/>
<evidence type="ECO:0000313" key="3">
    <source>
        <dbReference type="Proteomes" id="UP000823388"/>
    </source>
</evidence>
<sequence>MIPVALSGTRFSRPAHPAPLTANVDPSDYRTSRRCPRPPQIAPPPPPAAHHSPPSEVPPPRDCTTALDPPAGSPAVTPDAAMLSPPRIPHGRDARRHGGRHLRRRSPTRGARDSGRTAVTTIVPDGPRATPASPTRRQQRVRADDESS</sequence>
<accession>A0A8T0U9V6</accession>